<dbReference type="GO" id="GO:0031519">
    <property type="term" value="C:PcG protein complex"/>
    <property type="evidence" value="ECO:0007669"/>
    <property type="project" value="TreeGrafter"/>
</dbReference>
<evidence type="ECO:0000256" key="6">
    <source>
        <dbReference type="PROSITE-ProRule" id="PRU00042"/>
    </source>
</evidence>
<keyword evidence="10" id="KW-1185">Reference proteome</keyword>
<dbReference type="EMBL" id="CADEPM010000007">
    <property type="protein sequence ID" value="CAB3408864.1"/>
    <property type="molecule type" value="Genomic_DNA"/>
</dbReference>
<keyword evidence="2" id="KW-0677">Repeat</keyword>
<feature type="compositionally biased region" description="Polar residues" evidence="7">
    <location>
        <begin position="260"/>
        <end position="272"/>
    </location>
</feature>
<evidence type="ECO:0000256" key="7">
    <source>
        <dbReference type="SAM" id="MobiDB-lite"/>
    </source>
</evidence>
<organism evidence="9 10">
    <name type="scientific">Caenorhabditis bovis</name>
    <dbReference type="NCBI Taxonomy" id="2654633"/>
    <lineage>
        <taxon>Eukaryota</taxon>
        <taxon>Metazoa</taxon>
        <taxon>Ecdysozoa</taxon>
        <taxon>Nematoda</taxon>
        <taxon>Chromadorea</taxon>
        <taxon>Rhabditida</taxon>
        <taxon>Rhabditina</taxon>
        <taxon>Rhabditomorpha</taxon>
        <taxon>Rhabditoidea</taxon>
        <taxon>Rhabditidae</taxon>
        <taxon>Peloderinae</taxon>
        <taxon>Caenorhabditis</taxon>
    </lineage>
</organism>
<comment type="caution">
    <text evidence="9">The sequence shown here is derived from an EMBL/GenBank/DDBJ whole genome shotgun (WGS) entry which is preliminary data.</text>
</comment>
<dbReference type="PROSITE" id="PS50157">
    <property type="entry name" value="ZINC_FINGER_C2H2_2"/>
    <property type="match status" value="2"/>
</dbReference>
<keyword evidence="3 6" id="KW-0863">Zinc-finger</keyword>
<feature type="domain" description="C2H2-type" evidence="8">
    <location>
        <begin position="323"/>
        <end position="350"/>
    </location>
</feature>
<dbReference type="AlphaFoldDB" id="A0A8S1F4Q0"/>
<dbReference type="PANTHER" id="PTHR14003">
    <property type="entry name" value="TRANSCRIPTIONAL REPRESSOR PROTEIN YY"/>
    <property type="match status" value="1"/>
</dbReference>
<evidence type="ECO:0000256" key="4">
    <source>
        <dbReference type="ARBA" id="ARBA00022833"/>
    </source>
</evidence>
<keyword evidence="4" id="KW-0862">Zinc</keyword>
<sequence length="414" mass="46488">MGPENSANYDYLKQASVCIQQFMDECHNEKEPNGLTILTNGKMKEAAVFENLSEFKNQITEELSKISMALTQFMESQKSVNEVLLGKAKCTACGATVGGDGHNRENSRVSEERRKVSEEEEHADDVEKASSVVSRIASIDTEQSIDQSVKSVSSSMGAPEDEDEMMRDDELVLNSIMNSTKTAEVDEKPESFHISDYLQNVFIKQEPKSEMPEENEQADDKLVINNILEKIFGQNYTDTISTAAMDQSESLGRMENFLNDSMNGFEPSTSDTPKTRKRKNTPAKVPKLENSAGYECPMDGCNKIFKEKGSVHRHFVTHIGMRFNCDQCKASYTQKHALMLHQKIHQNPDAYQCRGCGTNYTTQNGLRLHRQRNPACQSLANEVQNIPNEIKQEKISMSIQNLVSSLKTQTPLSL</sequence>
<dbReference type="SUPFAM" id="SSF57667">
    <property type="entry name" value="beta-beta-alpha zinc fingers"/>
    <property type="match status" value="2"/>
</dbReference>
<dbReference type="Pfam" id="PF00096">
    <property type="entry name" value="zf-C2H2"/>
    <property type="match status" value="2"/>
</dbReference>
<evidence type="ECO:0000256" key="5">
    <source>
        <dbReference type="ARBA" id="ARBA00023242"/>
    </source>
</evidence>
<feature type="domain" description="C2H2-type" evidence="8">
    <location>
        <begin position="294"/>
        <end position="323"/>
    </location>
</feature>
<feature type="compositionally biased region" description="Basic and acidic residues" evidence="7">
    <location>
        <begin position="101"/>
        <end position="117"/>
    </location>
</feature>
<feature type="region of interest" description="Disordered" evidence="7">
    <location>
        <begin position="260"/>
        <end position="284"/>
    </location>
</feature>
<dbReference type="GO" id="GO:0008270">
    <property type="term" value="F:zinc ion binding"/>
    <property type="evidence" value="ECO:0007669"/>
    <property type="project" value="UniProtKB-KW"/>
</dbReference>
<feature type="region of interest" description="Disordered" evidence="7">
    <location>
        <begin position="97"/>
        <end position="129"/>
    </location>
</feature>
<dbReference type="GO" id="GO:0000981">
    <property type="term" value="F:DNA-binding transcription factor activity, RNA polymerase II-specific"/>
    <property type="evidence" value="ECO:0007669"/>
    <property type="project" value="TreeGrafter"/>
</dbReference>
<gene>
    <name evidence="9" type="ORF">CBOVIS_LOCUS10592</name>
</gene>
<keyword evidence="5" id="KW-0539">Nucleus</keyword>
<accession>A0A8S1F4Q0</accession>
<evidence type="ECO:0000256" key="1">
    <source>
        <dbReference type="ARBA" id="ARBA00022723"/>
    </source>
</evidence>
<dbReference type="GO" id="GO:0000978">
    <property type="term" value="F:RNA polymerase II cis-regulatory region sequence-specific DNA binding"/>
    <property type="evidence" value="ECO:0007669"/>
    <property type="project" value="TreeGrafter"/>
</dbReference>
<dbReference type="OrthoDB" id="6077919at2759"/>
<dbReference type="InterPro" id="IPR013087">
    <property type="entry name" value="Znf_C2H2_type"/>
</dbReference>
<dbReference type="Gene3D" id="3.30.160.60">
    <property type="entry name" value="Classic Zinc Finger"/>
    <property type="match status" value="2"/>
</dbReference>
<dbReference type="GO" id="GO:0000785">
    <property type="term" value="C:chromatin"/>
    <property type="evidence" value="ECO:0007669"/>
    <property type="project" value="TreeGrafter"/>
</dbReference>
<evidence type="ECO:0000256" key="2">
    <source>
        <dbReference type="ARBA" id="ARBA00022737"/>
    </source>
</evidence>
<dbReference type="InterPro" id="IPR036236">
    <property type="entry name" value="Znf_C2H2_sf"/>
</dbReference>
<dbReference type="GO" id="GO:0005667">
    <property type="term" value="C:transcription regulator complex"/>
    <property type="evidence" value="ECO:0007669"/>
    <property type="project" value="TreeGrafter"/>
</dbReference>
<evidence type="ECO:0000256" key="3">
    <source>
        <dbReference type="ARBA" id="ARBA00022771"/>
    </source>
</evidence>
<evidence type="ECO:0000313" key="9">
    <source>
        <dbReference type="EMBL" id="CAB3408864.1"/>
    </source>
</evidence>
<dbReference type="Proteomes" id="UP000494206">
    <property type="component" value="Unassembled WGS sequence"/>
</dbReference>
<evidence type="ECO:0000259" key="8">
    <source>
        <dbReference type="PROSITE" id="PS50157"/>
    </source>
</evidence>
<keyword evidence="1" id="KW-0479">Metal-binding</keyword>
<dbReference type="PROSITE" id="PS00028">
    <property type="entry name" value="ZINC_FINGER_C2H2_1"/>
    <property type="match status" value="2"/>
</dbReference>
<dbReference type="SMART" id="SM00355">
    <property type="entry name" value="ZnF_C2H2"/>
    <property type="match status" value="3"/>
</dbReference>
<evidence type="ECO:0000313" key="10">
    <source>
        <dbReference type="Proteomes" id="UP000494206"/>
    </source>
</evidence>
<name>A0A8S1F4Q0_9PELO</name>
<feature type="region of interest" description="Disordered" evidence="7">
    <location>
        <begin position="144"/>
        <end position="164"/>
    </location>
</feature>
<protein>
    <recommendedName>
        <fullName evidence="8">C2H2-type domain-containing protein</fullName>
    </recommendedName>
</protein>
<dbReference type="PANTHER" id="PTHR14003:SF23">
    <property type="entry name" value="ZINC FINGER PROTEIN 143"/>
    <property type="match status" value="1"/>
</dbReference>
<reference evidence="9 10" key="1">
    <citation type="submission" date="2020-04" db="EMBL/GenBank/DDBJ databases">
        <authorList>
            <person name="Laetsch R D."/>
            <person name="Stevens L."/>
            <person name="Kumar S."/>
            <person name="Blaxter L. M."/>
        </authorList>
    </citation>
    <scope>NUCLEOTIDE SEQUENCE [LARGE SCALE GENOMIC DNA]</scope>
</reference>
<proteinExistence type="predicted"/>